<dbReference type="GO" id="GO:0015628">
    <property type="term" value="P:protein secretion by the type II secretion system"/>
    <property type="evidence" value="ECO:0007669"/>
    <property type="project" value="TreeGrafter"/>
</dbReference>
<evidence type="ECO:0000259" key="2">
    <source>
        <dbReference type="SMART" id="SM00278"/>
    </source>
</evidence>
<dbReference type="PATRIC" id="fig|148604.4.peg.1258"/>
<dbReference type="SUPFAM" id="SSF47781">
    <property type="entry name" value="RuvA domain 2-like"/>
    <property type="match status" value="1"/>
</dbReference>
<evidence type="ECO:0000313" key="4">
    <source>
        <dbReference type="Proteomes" id="UP000051639"/>
    </source>
</evidence>
<accession>A0A0R2GSG9</accession>
<comment type="caution">
    <text evidence="3">The sequence shown here is derived from an EMBL/GenBank/DDBJ whole genome shotgun (WGS) entry which is preliminary data.</text>
</comment>
<keyword evidence="1" id="KW-1133">Transmembrane helix</keyword>
<feature type="domain" description="Helix-hairpin-helix DNA-binding motif class 1" evidence="2">
    <location>
        <begin position="160"/>
        <end position="179"/>
    </location>
</feature>
<evidence type="ECO:0000256" key="1">
    <source>
        <dbReference type="SAM" id="Phobius"/>
    </source>
</evidence>
<dbReference type="GO" id="GO:0003677">
    <property type="term" value="F:DNA binding"/>
    <property type="evidence" value="ECO:0007669"/>
    <property type="project" value="InterPro"/>
</dbReference>
<dbReference type="GO" id="GO:0006281">
    <property type="term" value="P:DNA repair"/>
    <property type="evidence" value="ECO:0007669"/>
    <property type="project" value="InterPro"/>
</dbReference>
<keyword evidence="1" id="KW-0812">Transmembrane</keyword>
<dbReference type="PANTHER" id="PTHR21180:SF32">
    <property type="entry name" value="ENDONUCLEASE_EXONUCLEASE_PHOSPHATASE FAMILY DOMAIN-CONTAINING PROTEIN 1"/>
    <property type="match status" value="1"/>
</dbReference>
<protein>
    <recommendedName>
        <fullName evidence="2">Helix-hairpin-helix DNA-binding motif class 1 domain-containing protein</fullName>
    </recommendedName>
</protein>
<keyword evidence="4" id="KW-1185">Reference proteome</keyword>
<organism evidence="3 4">
    <name type="scientific">Limosilactobacillus ingluviei</name>
    <dbReference type="NCBI Taxonomy" id="148604"/>
    <lineage>
        <taxon>Bacteria</taxon>
        <taxon>Bacillati</taxon>
        <taxon>Bacillota</taxon>
        <taxon>Bacilli</taxon>
        <taxon>Lactobacillales</taxon>
        <taxon>Lactobacillaceae</taxon>
        <taxon>Limosilactobacillus</taxon>
    </lineage>
</organism>
<dbReference type="InterPro" id="IPR010994">
    <property type="entry name" value="RuvA_2-like"/>
</dbReference>
<evidence type="ECO:0000313" key="3">
    <source>
        <dbReference type="EMBL" id="KRN43811.1"/>
    </source>
</evidence>
<dbReference type="AlphaFoldDB" id="A0A0R2GSG9"/>
<dbReference type="InterPro" id="IPR004509">
    <property type="entry name" value="Competence_ComEA_HhH"/>
</dbReference>
<name>A0A0R2GSG9_9LACO</name>
<dbReference type="PANTHER" id="PTHR21180">
    <property type="entry name" value="ENDONUCLEASE/EXONUCLEASE/PHOSPHATASE FAMILY DOMAIN-CONTAINING PROTEIN 1"/>
    <property type="match status" value="1"/>
</dbReference>
<feature type="transmembrane region" description="Helical" evidence="1">
    <location>
        <begin position="21"/>
        <end position="38"/>
    </location>
</feature>
<dbReference type="InterPro" id="IPR019554">
    <property type="entry name" value="Soluble_ligand-bd"/>
</dbReference>
<dbReference type="Pfam" id="PF10531">
    <property type="entry name" value="SLBB"/>
    <property type="match status" value="1"/>
</dbReference>
<dbReference type="Gene3D" id="1.10.150.280">
    <property type="entry name" value="AF1531-like domain"/>
    <property type="match status" value="1"/>
</dbReference>
<proteinExistence type="predicted"/>
<dbReference type="STRING" id="1203076.GCA_000312405_00847"/>
<dbReference type="eggNOG" id="COG1555">
    <property type="taxonomic scope" value="Bacteria"/>
</dbReference>
<reference evidence="3 4" key="1">
    <citation type="journal article" date="2015" name="Genome Announc.">
        <title>Expanding the biotechnology potential of lactobacilli through comparative genomics of 213 strains and associated genera.</title>
        <authorList>
            <person name="Sun Z."/>
            <person name="Harris H.M."/>
            <person name="McCann A."/>
            <person name="Guo C."/>
            <person name="Argimon S."/>
            <person name="Zhang W."/>
            <person name="Yang X."/>
            <person name="Jeffery I.B."/>
            <person name="Cooney J.C."/>
            <person name="Kagawa T.F."/>
            <person name="Liu W."/>
            <person name="Song Y."/>
            <person name="Salvetti E."/>
            <person name="Wrobel A."/>
            <person name="Rasinkangas P."/>
            <person name="Parkhill J."/>
            <person name="Rea M.C."/>
            <person name="O'Sullivan O."/>
            <person name="Ritari J."/>
            <person name="Douillard F.P."/>
            <person name="Paul Ross R."/>
            <person name="Yang R."/>
            <person name="Briner A.E."/>
            <person name="Felis G.E."/>
            <person name="de Vos W.M."/>
            <person name="Barrangou R."/>
            <person name="Klaenhammer T.R."/>
            <person name="Caufield P.W."/>
            <person name="Cui Y."/>
            <person name="Zhang H."/>
            <person name="O'Toole P.W."/>
        </authorList>
    </citation>
    <scope>NUCLEOTIDE SEQUENCE [LARGE SCALE GENOMIC DNA]</scope>
    <source>
        <strain evidence="3 4">DSM 14792</strain>
    </source>
</reference>
<dbReference type="NCBIfam" id="TIGR00426">
    <property type="entry name" value="competence protein ComEA helix-hairpin-helix repeat region"/>
    <property type="match status" value="1"/>
</dbReference>
<dbReference type="InterPro" id="IPR003583">
    <property type="entry name" value="Hlx-hairpin-Hlx_DNA-bd_motif"/>
</dbReference>
<dbReference type="Pfam" id="PF12836">
    <property type="entry name" value="HHH_3"/>
    <property type="match status" value="1"/>
</dbReference>
<gene>
    <name evidence="3" type="ORF">IV41_GL001221</name>
</gene>
<sequence>MKNMEQLLTQLKESWEMHKTAWLIGLALVLSGGGYWYHQTMSAPPVLPQRQSAPVKSAPGSAAPANTGKVVVDVKGAVNHPGVYTLAKSQRVQEAIKAAGGQTPAADMRQVNLAKQLVDQQVVYVPSQGEQVATPLDSAGAGGETAADQEKINLNQATKEDLMKISGIGDKKADKILAYRQSHGQFKTIEELQNVDGFGEKTVAKLKDQLAV</sequence>
<feature type="domain" description="Helix-hairpin-helix DNA-binding motif class 1" evidence="2">
    <location>
        <begin position="190"/>
        <end position="209"/>
    </location>
</feature>
<dbReference type="SMART" id="SM00278">
    <property type="entry name" value="HhH1"/>
    <property type="match status" value="2"/>
</dbReference>
<dbReference type="GO" id="GO:0015627">
    <property type="term" value="C:type II protein secretion system complex"/>
    <property type="evidence" value="ECO:0007669"/>
    <property type="project" value="TreeGrafter"/>
</dbReference>
<dbReference type="Proteomes" id="UP000051639">
    <property type="component" value="Unassembled WGS sequence"/>
</dbReference>
<dbReference type="InterPro" id="IPR051675">
    <property type="entry name" value="Endo/Exo/Phosphatase_dom_1"/>
</dbReference>
<keyword evidence="1" id="KW-0472">Membrane</keyword>
<dbReference type="EMBL" id="JQBA01000032">
    <property type="protein sequence ID" value="KRN43811.1"/>
    <property type="molecule type" value="Genomic_DNA"/>
</dbReference>